<dbReference type="GO" id="GO:0008301">
    <property type="term" value="F:DNA binding, bending"/>
    <property type="evidence" value="ECO:0007669"/>
    <property type="project" value="UniProtKB-ARBA"/>
</dbReference>
<evidence type="ECO:0000256" key="7">
    <source>
        <dbReference type="SAM" id="MobiDB-lite"/>
    </source>
</evidence>
<feature type="compositionally biased region" description="Polar residues" evidence="7">
    <location>
        <begin position="390"/>
        <end position="402"/>
    </location>
</feature>
<dbReference type="CDD" id="cd00265">
    <property type="entry name" value="MADS_MEF2_like"/>
    <property type="match status" value="1"/>
</dbReference>
<organism evidence="9 10">
    <name type="scientific">Rhynchosporium agropyri</name>
    <dbReference type="NCBI Taxonomy" id="914238"/>
    <lineage>
        <taxon>Eukaryota</taxon>
        <taxon>Fungi</taxon>
        <taxon>Dikarya</taxon>
        <taxon>Ascomycota</taxon>
        <taxon>Pezizomycotina</taxon>
        <taxon>Leotiomycetes</taxon>
        <taxon>Helotiales</taxon>
        <taxon>Ploettnerulaceae</taxon>
        <taxon>Rhynchosporium</taxon>
    </lineage>
</organism>
<dbReference type="GO" id="GO:0005634">
    <property type="term" value="C:nucleus"/>
    <property type="evidence" value="ECO:0007669"/>
    <property type="project" value="UniProtKB-SubCell"/>
</dbReference>
<evidence type="ECO:0000256" key="5">
    <source>
        <dbReference type="ARBA" id="ARBA00023242"/>
    </source>
</evidence>
<dbReference type="OrthoDB" id="1898716at2759"/>
<dbReference type="GO" id="GO:0000977">
    <property type="term" value="F:RNA polymerase II transcription regulatory region sequence-specific DNA binding"/>
    <property type="evidence" value="ECO:0007669"/>
    <property type="project" value="InterPro"/>
</dbReference>
<reference evidence="10" key="1">
    <citation type="submission" date="2016-03" db="EMBL/GenBank/DDBJ databases">
        <authorList>
            <person name="Guldener U."/>
        </authorList>
    </citation>
    <scope>NUCLEOTIDE SEQUENCE [LARGE SCALE GENOMIC DNA]</scope>
    <source>
        <strain evidence="10">04CH-RAC-A.6.1</strain>
    </source>
</reference>
<evidence type="ECO:0000256" key="6">
    <source>
        <dbReference type="ARBA" id="ARBA00025805"/>
    </source>
</evidence>
<feature type="compositionally biased region" description="Low complexity" evidence="7">
    <location>
        <begin position="505"/>
        <end position="516"/>
    </location>
</feature>
<feature type="region of interest" description="Disordered" evidence="7">
    <location>
        <begin position="343"/>
        <end position="521"/>
    </location>
</feature>
<feature type="compositionally biased region" description="Basic and acidic residues" evidence="7">
    <location>
        <begin position="76"/>
        <end position="90"/>
    </location>
</feature>
<feature type="compositionally biased region" description="Low complexity" evidence="7">
    <location>
        <begin position="222"/>
        <end position="231"/>
    </location>
</feature>
<feature type="compositionally biased region" description="Polar residues" evidence="7">
    <location>
        <begin position="157"/>
        <end position="173"/>
    </location>
</feature>
<feature type="compositionally biased region" description="Polar residues" evidence="7">
    <location>
        <begin position="441"/>
        <end position="461"/>
    </location>
</feature>
<feature type="compositionally biased region" description="Low complexity" evidence="7">
    <location>
        <begin position="180"/>
        <end position="191"/>
    </location>
</feature>
<feature type="region of interest" description="Disordered" evidence="7">
    <location>
        <begin position="130"/>
        <end position="325"/>
    </location>
</feature>
<evidence type="ECO:0000313" key="9">
    <source>
        <dbReference type="EMBL" id="CZT06632.1"/>
    </source>
</evidence>
<gene>
    <name evidence="9" type="ORF">RAG0_12313</name>
</gene>
<evidence type="ECO:0000256" key="4">
    <source>
        <dbReference type="ARBA" id="ARBA00023163"/>
    </source>
</evidence>
<keyword evidence="3" id="KW-0238">DNA-binding</keyword>
<feature type="region of interest" description="Disordered" evidence="7">
    <location>
        <begin position="75"/>
        <end position="113"/>
    </location>
</feature>
<dbReference type="InterPro" id="IPR033896">
    <property type="entry name" value="MEF2-like_N"/>
</dbReference>
<dbReference type="PROSITE" id="PS00350">
    <property type="entry name" value="MADS_BOX_1"/>
    <property type="match status" value="1"/>
</dbReference>
<dbReference type="SMART" id="SM00432">
    <property type="entry name" value="MADS"/>
    <property type="match status" value="1"/>
</dbReference>
<dbReference type="GO" id="GO:0045944">
    <property type="term" value="P:positive regulation of transcription by RNA polymerase II"/>
    <property type="evidence" value="ECO:0007669"/>
    <property type="project" value="InterPro"/>
</dbReference>
<dbReference type="EMBL" id="FJUX01000087">
    <property type="protein sequence ID" value="CZT06632.1"/>
    <property type="molecule type" value="Genomic_DNA"/>
</dbReference>
<dbReference type="PRINTS" id="PR00404">
    <property type="entry name" value="MADSDOMAIN"/>
</dbReference>
<protein>
    <submittedName>
        <fullName evidence="9">Related to RLM1-transcription factor of the MADS box family</fullName>
    </submittedName>
</protein>
<accession>A0A1E1L812</accession>
<evidence type="ECO:0000256" key="2">
    <source>
        <dbReference type="ARBA" id="ARBA00023015"/>
    </source>
</evidence>
<feature type="region of interest" description="Disordered" evidence="7">
    <location>
        <begin position="567"/>
        <end position="610"/>
    </location>
</feature>
<feature type="compositionally biased region" description="Polar residues" evidence="7">
    <location>
        <begin position="343"/>
        <end position="367"/>
    </location>
</feature>
<dbReference type="AlphaFoldDB" id="A0A1E1L812"/>
<proteinExistence type="inferred from homology"/>
<keyword evidence="10" id="KW-1185">Reference proteome</keyword>
<dbReference type="FunFam" id="3.40.1810.10:FF:000013">
    <property type="entry name" value="Transcription factor, MADS-box"/>
    <property type="match status" value="1"/>
</dbReference>
<dbReference type="InterPro" id="IPR050142">
    <property type="entry name" value="MADS-box/MEF2_TF"/>
</dbReference>
<name>A0A1E1L812_9HELO</name>
<keyword evidence="2" id="KW-0805">Transcription regulation</keyword>
<evidence type="ECO:0000256" key="3">
    <source>
        <dbReference type="ARBA" id="ARBA00023125"/>
    </source>
</evidence>
<dbReference type="SUPFAM" id="SSF55455">
    <property type="entry name" value="SRF-like"/>
    <property type="match status" value="1"/>
</dbReference>
<feature type="compositionally biased region" description="Low complexity" evidence="7">
    <location>
        <begin position="293"/>
        <end position="302"/>
    </location>
</feature>
<dbReference type="InterPro" id="IPR002100">
    <property type="entry name" value="TF_MADSbox"/>
</dbReference>
<dbReference type="Proteomes" id="UP000178912">
    <property type="component" value="Unassembled WGS sequence"/>
</dbReference>
<evidence type="ECO:0000313" key="10">
    <source>
        <dbReference type="Proteomes" id="UP000178912"/>
    </source>
</evidence>
<dbReference type="Gene3D" id="3.40.1810.10">
    <property type="entry name" value="Transcription factor, MADS-box"/>
    <property type="match status" value="1"/>
</dbReference>
<dbReference type="Pfam" id="PF00319">
    <property type="entry name" value="SRF-TF"/>
    <property type="match status" value="1"/>
</dbReference>
<evidence type="ECO:0000259" key="8">
    <source>
        <dbReference type="PROSITE" id="PS50066"/>
    </source>
</evidence>
<keyword evidence="5" id="KW-0539">Nucleus</keyword>
<feature type="compositionally biased region" description="Low complexity" evidence="7">
    <location>
        <begin position="143"/>
        <end position="156"/>
    </location>
</feature>
<feature type="domain" description="MADS-box" evidence="8">
    <location>
        <begin position="1"/>
        <end position="61"/>
    </location>
</feature>
<comment type="subcellular location">
    <subcellularLocation>
        <location evidence="1">Nucleus</location>
    </subcellularLocation>
</comment>
<dbReference type="GO" id="GO:0033554">
    <property type="term" value="P:cellular response to stress"/>
    <property type="evidence" value="ECO:0007669"/>
    <property type="project" value="UniProtKB-ARBA"/>
</dbReference>
<evidence type="ECO:0000256" key="1">
    <source>
        <dbReference type="ARBA" id="ARBA00004123"/>
    </source>
</evidence>
<dbReference type="InterPro" id="IPR036879">
    <property type="entry name" value="TF_MADSbox_sf"/>
</dbReference>
<dbReference type="GO" id="GO:0046983">
    <property type="term" value="F:protein dimerization activity"/>
    <property type="evidence" value="ECO:0007669"/>
    <property type="project" value="InterPro"/>
</dbReference>
<keyword evidence="4" id="KW-0804">Transcription</keyword>
<feature type="compositionally biased region" description="Polar residues" evidence="7">
    <location>
        <begin position="209"/>
        <end position="221"/>
    </location>
</feature>
<dbReference type="PROSITE" id="PS50066">
    <property type="entry name" value="MADS_BOX_2"/>
    <property type="match status" value="1"/>
</dbReference>
<sequence>MGRRKIEIKAIKDDRNRSVTFLKRKGGLFKKAHELSVLCSVDVAVIIFGNNKKLYEYSSSDIGEILARQQYYGGASEHKGPADFSGKGKMDDDDDDEDGSGPSHHGSVEPQMMPPQFQNQAAFQHIRHQTPLASPPIPNGVFPHHQQQRQHTPQPQAGSRPTSRNGPRRTISNLGPPPQQQQQQQQQQQHPHPAPPNGYAFMPNPAIYNPQNGSNMPQHSLPQHMQQTPQMQGPPPGVPQGGPQYPNYSAPPQQHPHPQQVQQLYAEEQRRASLPPAFPQQERPLSRTPPQPQQQQVSLQQDPQEEPEEHHAAPQQMLEPVKRMSIKSRSIFTPIDESRSILSQHWASSTANAEPSREAPTSHNRAQSVDVGAVTRIKTNDSPPPAPRIQTHSKNRNISMSSMPDGFTPPSRTNSAQLGNPKRPVLKVQIPDEPSDGGSATADSLSSPRSSTNATESNAQRNGHRNSDTHSSGVVLPPPSPSASALLSAGASGPPNPFARPHPISQNSQANSNNGNVIDTPVSALPSRFMNVDFLPSPSSFYPEWNFSGRNDSNTLPSPLNFATPVVGTGPSFLREDSGGRDSGVGNGNAKRKTPEAEAESGDLKRLKLD</sequence>
<comment type="similarity">
    <text evidence="6">Belongs to the MEF2 family.</text>
</comment>
<dbReference type="PANTHER" id="PTHR48019">
    <property type="entry name" value="SERUM RESPONSE FACTOR HOMOLOG"/>
    <property type="match status" value="1"/>
</dbReference>
<feature type="compositionally biased region" description="Low complexity" evidence="7">
    <location>
        <begin position="482"/>
        <end position="493"/>
    </location>
</feature>